<proteinExistence type="predicted"/>
<accession>A0A8D9AJ95</accession>
<name>A0A8D9AJ95_9HEMI</name>
<sequence length="117" mass="13629">MKNIDDVVIMPSFDLTIEISLSERLFISVKKAKSKITSGKKLLIFHVLYNPLSFVTIDLKHPVYYVVLPSIISSFISIERCEKYVVLFINSFINSSFISYVVLPSFQQFHQFKFHFN</sequence>
<evidence type="ECO:0000313" key="2">
    <source>
        <dbReference type="EMBL" id="CAG6765337.1"/>
    </source>
</evidence>
<reference evidence="2" key="1">
    <citation type="submission" date="2021-05" db="EMBL/GenBank/DDBJ databases">
        <authorList>
            <person name="Alioto T."/>
            <person name="Alioto T."/>
            <person name="Gomez Garrido J."/>
        </authorList>
    </citation>
    <scope>NUCLEOTIDE SEQUENCE</scope>
</reference>
<protein>
    <submittedName>
        <fullName evidence="2">Uncharacterized protein</fullName>
    </submittedName>
</protein>
<keyword evidence="1" id="KW-0472">Membrane</keyword>
<dbReference type="EMBL" id="HBUF01567929">
    <property type="protein sequence ID" value="CAG6765337.1"/>
    <property type="molecule type" value="Transcribed_RNA"/>
</dbReference>
<keyword evidence="1" id="KW-0812">Transmembrane</keyword>
<evidence type="ECO:0000256" key="1">
    <source>
        <dbReference type="SAM" id="Phobius"/>
    </source>
</evidence>
<organism evidence="2">
    <name type="scientific">Cacopsylla melanoneura</name>
    <dbReference type="NCBI Taxonomy" id="428564"/>
    <lineage>
        <taxon>Eukaryota</taxon>
        <taxon>Metazoa</taxon>
        <taxon>Ecdysozoa</taxon>
        <taxon>Arthropoda</taxon>
        <taxon>Hexapoda</taxon>
        <taxon>Insecta</taxon>
        <taxon>Pterygota</taxon>
        <taxon>Neoptera</taxon>
        <taxon>Paraneoptera</taxon>
        <taxon>Hemiptera</taxon>
        <taxon>Sternorrhyncha</taxon>
        <taxon>Psylloidea</taxon>
        <taxon>Psyllidae</taxon>
        <taxon>Psyllinae</taxon>
        <taxon>Cacopsylla</taxon>
    </lineage>
</organism>
<keyword evidence="1" id="KW-1133">Transmembrane helix</keyword>
<dbReference type="AlphaFoldDB" id="A0A8D9AJ95"/>
<feature type="transmembrane region" description="Helical" evidence="1">
    <location>
        <begin position="84"/>
        <end position="103"/>
    </location>
</feature>